<dbReference type="AlphaFoldDB" id="A0A392Q412"/>
<accession>A0A392Q412</accession>
<sequence length="165" mass="18195">LEEEEEEFIEEKKSQVSESTSPSASIKDSKRKSKKSKSKSVPKVAHSMHELYVEELDKSDVDPKEDDSVKNFENPNEETVKDSKTLGLENPMSTENLGKTDLGCSNDVDVDIGAPTEAKNNSVLETFKENIPEPDDAPDATASAEQENLENTVILESPETVIIPE</sequence>
<feature type="compositionally biased region" description="Basic residues" evidence="1">
    <location>
        <begin position="29"/>
        <end position="40"/>
    </location>
</feature>
<organism evidence="2 3">
    <name type="scientific">Trifolium medium</name>
    <dbReference type="NCBI Taxonomy" id="97028"/>
    <lineage>
        <taxon>Eukaryota</taxon>
        <taxon>Viridiplantae</taxon>
        <taxon>Streptophyta</taxon>
        <taxon>Embryophyta</taxon>
        <taxon>Tracheophyta</taxon>
        <taxon>Spermatophyta</taxon>
        <taxon>Magnoliopsida</taxon>
        <taxon>eudicotyledons</taxon>
        <taxon>Gunneridae</taxon>
        <taxon>Pentapetalae</taxon>
        <taxon>rosids</taxon>
        <taxon>fabids</taxon>
        <taxon>Fabales</taxon>
        <taxon>Fabaceae</taxon>
        <taxon>Papilionoideae</taxon>
        <taxon>50 kb inversion clade</taxon>
        <taxon>NPAAA clade</taxon>
        <taxon>Hologalegina</taxon>
        <taxon>IRL clade</taxon>
        <taxon>Trifolieae</taxon>
        <taxon>Trifolium</taxon>
    </lineage>
</organism>
<proteinExistence type="predicted"/>
<dbReference type="Proteomes" id="UP000265520">
    <property type="component" value="Unassembled WGS sequence"/>
</dbReference>
<feature type="non-terminal residue" evidence="2">
    <location>
        <position position="165"/>
    </location>
</feature>
<comment type="caution">
    <text evidence="2">The sequence shown here is derived from an EMBL/GenBank/DDBJ whole genome shotgun (WGS) entry which is preliminary data.</text>
</comment>
<feature type="region of interest" description="Disordered" evidence="1">
    <location>
        <begin position="129"/>
        <end position="165"/>
    </location>
</feature>
<dbReference type="EMBL" id="LXQA010113064">
    <property type="protein sequence ID" value="MCI19061.1"/>
    <property type="molecule type" value="Genomic_DNA"/>
</dbReference>
<protein>
    <submittedName>
        <fullName evidence="2">Uncharacterized protein</fullName>
    </submittedName>
</protein>
<feature type="region of interest" description="Disordered" evidence="1">
    <location>
        <begin position="1"/>
        <end position="104"/>
    </location>
</feature>
<evidence type="ECO:0000313" key="2">
    <source>
        <dbReference type="EMBL" id="MCI19061.1"/>
    </source>
</evidence>
<reference evidence="2 3" key="1">
    <citation type="journal article" date="2018" name="Front. Plant Sci.">
        <title>Red Clover (Trifolium pratense) and Zigzag Clover (T. medium) - A Picture of Genomic Similarities and Differences.</title>
        <authorList>
            <person name="Dluhosova J."/>
            <person name="Istvanek J."/>
            <person name="Nedelnik J."/>
            <person name="Repkova J."/>
        </authorList>
    </citation>
    <scope>NUCLEOTIDE SEQUENCE [LARGE SCALE GENOMIC DNA]</scope>
    <source>
        <strain evidence="3">cv. 10/8</strain>
        <tissue evidence="2">Leaf</tissue>
    </source>
</reference>
<keyword evidence="3" id="KW-1185">Reference proteome</keyword>
<feature type="non-terminal residue" evidence="2">
    <location>
        <position position="1"/>
    </location>
</feature>
<evidence type="ECO:0000256" key="1">
    <source>
        <dbReference type="SAM" id="MobiDB-lite"/>
    </source>
</evidence>
<feature type="compositionally biased region" description="Basic and acidic residues" evidence="1">
    <location>
        <begin position="47"/>
        <end position="70"/>
    </location>
</feature>
<evidence type="ECO:0000313" key="3">
    <source>
        <dbReference type="Proteomes" id="UP000265520"/>
    </source>
</evidence>
<name>A0A392Q412_9FABA</name>